<evidence type="ECO:0000259" key="1">
    <source>
        <dbReference type="Pfam" id="PF01936"/>
    </source>
</evidence>
<dbReference type="InterPro" id="IPR024768">
    <property type="entry name" value="Marf1"/>
</dbReference>
<reference evidence="2" key="1">
    <citation type="submission" date="2016-07" db="EMBL/GenBank/DDBJ databases">
        <title>De novo transcriptome assembly of four accessions of the metal hyperaccumulator plant Noccaea caerulescens.</title>
        <authorList>
            <person name="Blande D."/>
            <person name="Halimaa P."/>
            <person name="Tervahauta A.I."/>
            <person name="Aarts M.G."/>
            <person name="Karenlampi S.O."/>
        </authorList>
    </citation>
    <scope>NUCLEOTIDE SEQUENCE</scope>
</reference>
<dbReference type="GO" id="GO:0004540">
    <property type="term" value="F:RNA nuclease activity"/>
    <property type="evidence" value="ECO:0007669"/>
    <property type="project" value="InterPro"/>
</dbReference>
<dbReference type="Pfam" id="PF01936">
    <property type="entry name" value="NYN"/>
    <property type="match status" value="1"/>
</dbReference>
<sequence length="190" mass="21861">MDSDSDSDNLYQLSDTRVFWDVEDFPVPEDRELKMFYDKVERALKMEGYDGELSIYAYGLEKTPQERVEFHEAEIWFVPETGEKSARLNQILLDMIDFARRHPNYQKKNLLLALKDIPEETTELVSVMQGLIKKGYEVFLAVPDDLPESDLPPSTTATLVWRWKSLFDGDVPLDAGSDSDEDEGSSQKIN</sequence>
<accession>A0A1J3K2M4</accession>
<dbReference type="PANTHER" id="PTHR14379:SF3">
    <property type="entry name" value="MEIOSIS REGULATOR AND MRNA STABILITY FACTOR 1"/>
    <property type="match status" value="1"/>
</dbReference>
<proteinExistence type="predicted"/>
<feature type="domain" description="NYN" evidence="1">
    <location>
        <begin position="17"/>
        <end position="143"/>
    </location>
</feature>
<dbReference type="PANTHER" id="PTHR14379">
    <property type="entry name" value="LIMKAIN B LKAP"/>
    <property type="match status" value="1"/>
</dbReference>
<dbReference type="InterPro" id="IPR021139">
    <property type="entry name" value="NYN"/>
</dbReference>
<name>A0A1J3K2M4_NOCCA</name>
<dbReference type="AlphaFoldDB" id="A0A1J3K2M4"/>
<evidence type="ECO:0000313" key="2">
    <source>
        <dbReference type="EMBL" id="JAU98877.1"/>
    </source>
</evidence>
<dbReference type="GO" id="GO:0005777">
    <property type="term" value="C:peroxisome"/>
    <property type="evidence" value="ECO:0007669"/>
    <property type="project" value="InterPro"/>
</dbReference>
<gene>
    <name evidence="2" type="ORF">MP_TR11471_c0_g1_i1_g.34323</name>
</gene>
<protein>
    <recommendedName>
        <fullName evidence="1">NYN domain-containing protein</fullName>
    </recommendedName>
</protein>
<dbReference type="GO" id="GO:0010468">
    <property type="term" value="P:regulation of gene expression"/>
    <property type="evidence" value="ECO:0007669"/>
    <property type="project" value="InterPro"/>
</dbReference>
<dbReference type="EMBL" id="GEVM01007061">
    <property type="protein sequence ID" value="JAU98877.1"/>
    <property type="molecule type" value="Transcribed_RNA"/>
</dbReference>
<dbReference type="CDD" id="cd10910">
    <property type="entry name" value="PIN_limkain_b1_N_like"/>
    <property type="match status" value="1"/>
</dbReference>
<organism evidence="2">
    <name type="scientific">Noccaea caerulescens</name>
    <name type="common">Alpine penny-cress</name>
    <name type="synonym">Thlaspi caerulescens</name>
    <dbReference type="NCBI Taxonomy" id="107243"/>
    <lineage>
        <taxon>Eukaryota</taxon>
        <taxon>Viridiplantae</taxon>
        <taxon>Streptophyta</taxon>
        <taxon>Embryophyta</taxon>
        <taxon>Tracheophyta</taxon>
        <taxon>Spermatophyta</taxon>
        <taxon>Magnoliopsida</taxon>
        <taxon>eudicotyledons</taxon>
        <taxon>Gunneridae</taxon>
        <taxon>Pentapetalae</taxon>
        <taxon>rosids</taxon>
        <taxon>malvids</taxon>
        <taxon>Brassicales</taxon>
        <taxon>Brassicaceae</taxon>
        <taxon>Coluteocarpeae</taxon>
        <taxon>Noccaea</taxon>
    </lineage>
</organism>